<dbReference type="Gene3D" id="3.40.50.300">
    <property type="entry name" value="P-loop containing nucleotide triphosphate hydrolases"/>
    <property type="match status" value="1"/>
</dbReference>
<dbReference type="Proteomes" id="UP000521943">
    <property type="component" value="Unassembled WGS sequence"/>
</dbReference>
<feature type="compositionally biased region" description="Polar residues" evidence="2">
    <location>
        <begin position="1"/>
        <end position="10"/>
    </location>
</feature>
<dbReference type="PANTHER" id="PTHR10039:SF14">
    <property type="entry name" value="NACHT DOMAIN-CONTAINING PROTEIN"/>
    <property type="match status" value="1"/>
</dbReference>
<organism evidence="4 5">
    <name type="scientific">Ephemerocybe angulata</name>
    <dbReference type="NCBI Taxonomy" id="980116"/>
    <lineage>
        <taxon>Eukaryota</taxon>
        <taxon>Fungi</taxon>
        <taxon>Dikarya</taxon>
        <taxon>Basidiomycota</taxon>
        <taxon>Agaricomycotina</taxon>
        <taxon>Agaricomycetes</taxon>
        <taxon>Agaricomycetidae</taxon>
        <taxon>Agaricales</taxon>
        <taxon>Agaricineae</taxon>
        <taxon>Psathyrellaceae</taxon>
        <taxon>Ephemerocybe</taxon>
    </lineage>
</organism>
<feature type="region of interest" description="Disordered" evidence="2">
    <location>
        <begin position="716"/>
        <end position="736"/>
    </location>
</feature>
<sequence length="736" mass="82974">MANAAPSRSATIPVDYDGTSSPRSLPAASGGLDTSQGLASISPEGTSQNFINNYFAGPVAMNKVKSATNVSMGSNDGTINQNSGASELEEESYLAALDFLSKHMAEGAIHDSRERCDAPKCLPATRVAVQDEIHSWITDGHKDMEPKQILWVTGPAGTGKTAIMGSIAERCKAEGMLAATFFFSSFSGSAVRRLKTHLVSTLAYQLLQHQGLAQVGQFRTRMSQAIRRDPAILQKRLQAQLDELIMLPFRQGAPTGTSPMSQHRMAIIIDGLDECDRVEKVVPVSDSSRKRRTKEDEQIEILSAILHAATDPSFPFLIVIASRPELAIREFFSTGLARDATRELFLDDKYNPDADIRLFYDSMFSSIRRRFKLSPEWPSMREVLRLVADASGQFIYAATVMRFIEGPPLGTQDVAPAVQGLRTPHQRLVRILELRKRVHTPNVRPLEPLDILYDSVVRTCSEPLLSIKWLRAICIFDSIVEVSRHSNLHHGVWRFPPTIPARLLRLWMEQSPGDEVYAIGPLSSLLYIPSDPNCDQSYSFYHKSFVDFFEDKSRCADLFVPKKQIFDFLSFSYFQNMDDNLDRIPADLVYHTLNYSRDRDMFPFSSKDAFKTAKGAMLSCDAPSWVHHFTITGMGGPDHNPRYIIALMFYAVHVWCPKIRCRQVCKRWRGAILDVTRRKGWSVPSALNLFRDGRIRHYTIEEMPRFFNVPRAIPGLRQTDERSPSSELRSERDVEE</sequence>
<dbReference type="AlphaFoldDB" id="A0A8H6IHX3"/>
<keyword evidence="1" id="KW-0677">Repeat</keyword>
<accession>A0A8H6IHX3</accession>
<feature type="compositionally biased region" description="Basic and acidic residues" evidence="2">
    <location>
        <begin position="718"/>
        <end position="736"/>
    </location>
</feature>
<dbReference type="EMBL" id="JACGCI010000002">
    <property type="protein sequence ID" value="KAF6765851.1"/>
    <property type="molecule type" value="Genomic_DNA"/>
</dbReference>
<evidence type="ECO:0000256" key="2">
    <source>
        <dbReference type="SAM" id="MobiDB-lite"/>
    </source>
</evidence>
<evidence type="ECO:0000259" key="3">
    <source>
        <dbReference type="Pfam" id="PF24883"/>
    </source>
</evidence>
<comment type="caution">
    <text evidence="4">The sequence shown here is derived from an EMBL/GenBank/DDBJ whole genome shotgun (WGS) entry which is preliminary data.</text>
</comment>
<protein>
    <recommendedName>
        <fullName evidence="3">Nephrocystin 3-like N-terminal domain-containing protein</fullName>
    </recommendedName>
</protein>
<dbReference type="OrthoDB" id="5967843at2759"/>
<reference evidence="4 5" key="1">
    <citation type="submission" date="2020-07" db="EMBL/GenBank/DDBJ databases">
        <title>Comparative genomics of pyrophilous fungi reveals a link between fire events and developmental genes.</title>
        <authorList>
            <consortium name="DOE Joint Genome Institute"/>
            <person name="Steindorff A.S."/>
            <person name="Carver A."/>
            <person name="Calhoun S."/>
            <person name="Stillman K."/>
            <person name="Liu H."/>
            <person name="Lipzen A."/>
            <person name="Pangilinan J."/>
            <person name="Labutti K."/>
            <person name="Bruns T.D."/>
            <person name="Grigoriev I.V."/>
        </authorList>
    </citation>
    <scope>NUCLEOTIDE SEQUENCE [LARGE SCALE GENOMIC DNA]</scope>
    <source>
        <strain evidence="4 5">CBS 144469</strain>
    </source>
</reference>
<evidence type="ECO:0000313" key="4">
    <source>
        <dbReference type="EMBL" id="KAF6765851.1"/>
    </source>
</evidence>
<dbReference type="InterPro" id="IPR027417">
    <property type="entry name" value="P-loop_NTPase"/>
</dbReference>
<feature type="region of interest" description="Disordered" evidence="2">
    <location>
        <begin position="1"/>
        <end position="43"/>
    </location>
</feature>
<evidence type="ECO:0000256" key="1">
    <source>
        <dbReference type="ARBA" id="ARBA00022737"/>
    </source>
</evidence>
<feature type="compositionally biased region" description="Polar residues" evidence="2">
    <location>
        <begin position="32"/>
        <end position="43"/>
    </location>
</feature>
<dbReference type="PANTHER" id="PTHR10039">
    <property type="entry name" value="AMELOGENIN"/>
    <property type="match status" value="1"/>
</dbReference>
<keyword evidence="5" id="KW-1185">Reference proteome</keyword>
<dbReference type="InterPro" id="IPR056884">
    <property type="entry name" value="NPHP3-like_N"/>
</dbReference>
<gene>
    <name evidence="4" type="ORF">DFP72DRAFT_1162577</name>
</gene>
<dbReference type="Pfam" id="PF24883">
    <property type="entry name" value="NPHP3_N"/>
    <property type="match status" value="1"/>
</dbReference>
<evidence type="ECO:0000313" key="5">
    <source>
        <dbReference type="Proteomes" id="UP000521943"/>
    </source>
</evidence>
<proteinExistence type="predicted"/>
<dbReference type="SUPFAM" id="SSF52540">
    <property type="entry name" value="P-loop containing nucleoside triphosphate hydrolases"/>
    <property type="match status" value="1"/>
</dbReference>
<name>A0A8H6IHX3_9AGAR</name>
<feature type="domain" description="Nephrocystin 3-like N-terminal" evidence="3">
    <location>
        <begin position="131"/>
        <end position="288"/>
    </location>
</feature>